<proteinExistence type="predicted"/>
<reference evidence="1" key="1">
    <citation type="submission" date="2014-09" db="EMBL/GenBank/DDBJ databases">
        <authorList>
            <person name="Magalhaes I.L.F."/>
            <person name="Oliveira U."/>
            <person name="Santos F.R."/>
            <person name="Vidigal T.H.D.A."/>
            <person name="Brescovit A.D."/>
            <person name="Santos A.J."/>
        </authorList>
    </citation>
    <scope>NUCLEOTIDE SEQUENCE</scope>
    <source>
        <tissue evidence="1">Shoot tissue taken approximately 20 cm above the soil surface</tissue>
    </source>
</reference>
<evidence type="ECO:0000313" key="1">
    <source>
        <dbReference type="EMBL" id="JAD48965.1"/>
    </source>
</evidence>
<dbReference type="AlphaFoldDB" id="A0A0A9AJ33"/>
<dbReference type="EMBL" id="GBRH01248930">
    <property type="protein sequence ID" value="JAD48965.1"/>
    <property type="molecule type" value="Transcribed_RNA"/>
</dbReference>
<name>A0A0A9AJ33_ARUDO</name>
<accession>A0A0A9AJ33</accession>
<organism evidence="1">
    <name type="scientific">Arundo donax</name>
    <name type="common">Giant reed</name>
    <name type="synonym">Donax arundinaceus</name>
    <dbReference type="NCBI Taxonomy" id="35708"/>
    <lineage>
        <taxon>Eukaryota</taxon>
        <taxon>Viridiplantae</taxon>
        <taxon>Streptophyta</taxon>
        <taxon>Embryophyta</taxon>
        <taxon>Tracheophyta</taxon>
        <taxon>Spermatophyta</taxon>
        <taxon>Magnoliopsida</taxon>
        <taxon>Liliopsida</taxon>
        <taxon>Poales</taxon>
        <taxon>Poaceae</taxon>
        <taxon>PACMAD clade</taxon>
        <taxon>Arundinoideae</taxon>
        <taxon>Arundineae</taxon>
        <taxon>Arundo</taxon>
    </lineage>
</organism>
<reference evidence="1" key="2">
    <citation type="journal article" date="2015" name="Data Brief">
        <title>Shoot transcriptome of the giant reed, Arundo donax.</title>
        <authorList>
            <person name="Barrero R.A."/>
            <person name="Guerrero F.D."/>
            <person name="Moolhuijzen P."/>
            <person name="Goolsby J.A."/>
            <person name="Tidwell J."/>
            <person name="Bellgard S.E."/>
            <person name="Bellgard M.I."/>
        </authorList>
    </citation>
    <scope>NUCLEOTIDE SEQUENCE</scope>
    <source>
        <tissue evidence="1">Shoot tissue taken approximately 20 cm above the soil surface</tissue>
    </source>
</reference>
<protein>
    <submittedName>
        <fullName evidence="1">Uncharacterized protein</fullName>
    </submittedName>
</protein>
<sequence length="77" mass="9213">MPWVYGTKYILRKTQIAINHMVYDQVCRLLKKIITCNYTNLPYGKRLKNFVIFLLPCMSKRYHITLCNELNMARISI</sequence>